<dbReference type="EMBL" id="FNVO01000001">
    <property type="protein sequence ID" value="SEF55645.1"/>
    <property type="molecule type" value="Genomic_DNA"/>
</dbReference>
<protein>
    <submittedName>
        <fullName evidence="2">Enoyl-CoA hydratase/carnithine racemase</fullName>
    </submittedName>
</protein>
<dbReference type="OrthoDB" id="9777711at2"/>
<dbReference type="Pfam" id="PF00378">
    <property type="entry name" value="ECH_1"/>
    <property type="match status" value="1"/>
</dbReference>
<organism evidence="2 3">
    <name type="scientific">Thermomonospora echinospora</name>
    <dbReference type="NCBI Taxonomy" id="1992"/>
    <lineage>
        <taxon>Bacteria</taxon>
        <taxon>Bacillati</taxon>
        <taxon>Actinomycetota</taxon>
        <taxon>Actinomycetes</taxon>
        <taxon>Streptosporangiales</taxon>
        <taxon>Thermomonosporaceae</taxon>
        <taxon>Thermomonospora</taxon>
    </lineage>
</organism>
<dbReference type="InterPro" id="IPR001753">
    <property type="entry name" value="Enoyl-CoA_hydra/iso"/>
</dbReference>
<evidence type="ECO:0000256" key="1">
    <source>
        <dbReference type="ARBA" id="ARBA00005254"/>
    </source>
</evidence>
<accession>A0A1H5SYS2</accession>
<keyword evidence="3" id="KW-1185">Reference proteome</keyword>
<dbReference type="AlphaFoldDB" id="A0A1H5SYS2"/>
<sequence>MNDTEETVLVRHERSVAVITLNRPQALNAMTGPMSVAYARALREADADPQVRAIVVTGAGRGFCAGADLGVLNQGPDAIRALVPPAEDLPTMALRLRTPVIAAVNGPVAGIGFAYMMGSDVRFAGRGVKMTTSFSRLGLVAEYGLSWLLPRLIGASRAMELLLSGRTLDAEEAERIGLVHRVVEPDRVLQEAVDYAADLAAGCAPSSLAAIKAQVYADLERSHDDALADTLKLMDASFGGPDLAEALAARKEKRPPVFTPLH</sequence>
<comment type="similarity">
    <text evidence="1">Belongs to the enoyl-CoA hydratase/isomerase family.</text>
</comment>
<dbReference type="Proteomes" id="UP000236723">
    <property type="component" value="Unassembled WGS sequence"/>
</dbReference>
<gene>
    <name evidence="2" type="ORF">SAMN04489712_101414</name>
</gene>
<dbReference type="InterPro" id="IPR029045">
    <property type="entry name" value="ClpP/crotonase-like_dom_sf"/>
</dbReference>
<dbReference type="PANTHER" id="PTHR43802:SF1">
    <property type="entry name" value="IP11341P-RELATED"/>
    <property type="match status" value="1"/>
</dbReference>
<dbReference type="CDD" id="cd06558">
    <property type="entry name" value="crotonase-like"/>
    <property type="match status" value="1"/>
</dbReference>
<name>A0A1H5SYS2_9ACTN</name>
<evidence type="ECO:0000313" key="3">
    <source>
        <dbReference type="Proteomes" id="UP000236723"/>
    </source>
</evidence>
<proteinExistence type="inferred from homology"/>
<dbReference type="GO" id="GO:0003824">
    <property type="term" value="F:catalytic activity"/>
    <property type="evidence" value="ECO:0007669"/>
    <property type="project" value="UniProtKB-ARBA"/>
</dbReference>
<dbReference type="PANTHER" id="PTHR43802">
    <property type="entry name" value="ENOYL-COA HYDRATASE"/>
    <property type="match status" value="1"/>
</dbReference>
<reference evidence="3" key="1">
    <citation type="submission" date="2016-10" db="EMBL/GenBank/DDBJ databases">
        <authorList>
            <person name="Varghese N."/>
            <person name="Submissions S."/>
        </authorList>
    </citation>
    <scope>NUCLEOTIDE SEQUENCE [LARGE SCALE GENOMIC DNA]</scope>
    <source>
        <strain evidence="3">DSM 43163</strain>
    </source>
</reference>
<dbReference type="RefSeq" id="WP_103935854.1">
    <property type="nucleotide sequence ID" value="NZ_FNVO01000001.1"/>
</dbReference>
<dbReference type="SUPFAM" id="SSF52096">
    <property type="entry name" value="ClpP/crotonase"/>
    <property type="match status" value="1"/>
</dbReference>
<evidence type="ECO:0000313" key="2">
    <source>
        <dbReference type="EMBL" id="SEF55645.1"/>
    </source>
</evidence>
<dbReference type="Gene3D" id="3.90.226.10">
    <property type="entry name" value="2-enoyl-CoA Hydratase, Chain A, domain 1"/>
    <property type="match status" value="1"/>
</dbReference>